<evidence type="ECO:0000256" key="6">
    <source>
        <dbReference type="ARBA" id="ARBA00023136"/>
    </source>
</evidence>
<evidence type="ECO:0000256" key="1">
    <source>
        <dbReference type="ARBA" id="ARBA00004323"/>
    </source>
</evidence>
<dbReference type="EMBL" id="DSRP01000275">
    <property type="protein sequence ID" value="HGG92102.1"/>
    <property type="molecule type" value="Genomic_DNA"/>
</dbReference>
<dbReference type="AlphaFoldDB" id="A0A7C3WJS7"/>
<protein>
    <submittedName>
        <fullName evidence="8">Sulfotransferase family protein</fullName>
    </submittedName>
</protein>
<accession>A0A7C3WJS7</accession>
<dbReference type="PANTHER" id="PTHR12137">
    <property type="entry name" value="CARBOHYDRATE SULFOTRANSFERASE"/>
    <property type="match status" value="1"/>
</dbReference>
<comment type="caution">
    <text evidence="8">The sequence shown here is derived from an EMBL/GenBank/DDBJ whole genome shotgun (WGS) entry which is preliminary data.</text>
</comment>
<dbReference type="Pfam" id="PF03567">
    <property type="entry name" value="Sulfotransfer_2"/>
    <property type="match status" value="1"/>
</dbReference>
<dbReference type="InterPro" id="IPR005331">
    <property type="entry name" value="Sulfotransferase"/>
</dbReference>
<keyword evidence="6" id="KW-0472">Membrane</keyword>
<dbReference type="InterPro" id="IPR018011">
    <property type="entry name" value="Carb_sulfotrans_8-10"/>
</dbReference>
<evidence type="ECO:0000256" key="3">
    <source>
        <dbReference type="ARBA" id="ARBA00022692"/>
    </source>
</evidence>
<gene>
    <name evidence="8" type="ORF">ENR59_04030</name>
</gene>
<keyword evidence="3" id="KW-0812">Transmembrane</keyword>
<proteinExistence type="predicted"/>
<dbReference type="InterPro" id="IPR027417">
    <property type="entry name" value="P-loop_NTPase"/>
</dbReference>
<dbReference type="GO" id="GO:0016020">
    <property type="term" value="C:membrane"/>
    <property type="evidence" value="ECO:0007669"/>
    <property type="project" value="InterPro"/>
</dbReference>
<dbReference type="SUPFAM" id="SSF52540">
    <property type="entry name" value="P-loop containing nucleoside triphosphate hydrolases"/>
    <property type="match status" value="1"/>
</dbReference>
<dbReference type="PANTHER" id="PTHR12137:SF54">
    <property type="entry name" value="CARBOHYDRATE SULFOTRANSFERASE"/>
    <property type="match status" value="1"/>
</dbReference>
<evidence type="ECO:0000256" key="7">
    <source>
        <dbReference type="ARBA" id="ARBA00023180"/>
    </source>
</evidence>
<dbReference type="GO" id="GO:0008146">
    <property type="term" value="F:sulfotransferase activity"/>
    <property type="evidence" value="ECO:0007669"/>
    <property type="project" value="InterPro"/>
</dbReference>
<evidence type="ECO:0000256" key="2">
    <source>
        <dbReference type="ARBA" id="ARBA00022679"/>
    </source>
</evidence>
<comment type="subcellular location">
    <subcellularLocation>
        <location evidence="1">Golgi apparatus membrane</location>
        <topology evidence="1">Single-pass type II membrane protein</topology>
    </subcellularLocation>
</comment>
<name>A0A7C3WJS7_9BACT</name>
<sequence length="276" mass="30799">MGLAEFLDACLPGGKAARSVNVSRRHGYVYVTTPKCGCTAVLSALQRLELGDPGLHPKRGGTIHARAKSPLPPLGLDEAAAALLDGSLFRFTFVRSPFTRLLSAYLNKIVRKREQRPQVNALLGLDPGDMDTHVSFGDFAEAVSRQEPRQMDQHWRPLVLQTFACGVEYDFVGRFETFQRDIRAVDARLGGVLGPYLSAEPFHPTFCGQRMLAYYDDALAERVAGLYRDDFQAFGYDTDWRALCWRESARHLFHPFDPEMDLPDAPADYSTRASAV</sequence>
<keyword evidence="7" id="KW-0325">Glycoprotein</keyword>
<evidence type="ECO:0000256" key="4">
    <source>
        <dbReference type="ARBA" id="ARBA00022989"/>
    </source>
</evidence>
<reference evidence="8" key="1">
    <citation type="journal article" date="2020" name="mSystems">
        <title>Genome- and Community-Level Interaction Insights into Carbon Utilization and Element Cycling Functions of Hydrothermarchaeota in Hydrothermal Sediment.</title>
        <authorList>
            <person name="Zhou Z."/>
            <person name="Liu Y."/>
            <person name="Xu W."/>
            <person name="Pan J."/>
            <person name="Luo Z.H."/>
            <person name="Li M."/>
        </authorList>
    </citation>
    <scope>NUCLEOTIDE SEQUENCE [LARGE SCALE GENOMIC DNA]</scope>
    <source>
        <strain evidence="8">SpSt-413</strain>
    </source>
</reference>
<organism evidence="8">
    <name type="scientific">Fundidesulfovibrio putealis</name>
    <dbReference type="NCBI Taxonomy" id="270496"/>
    <lineage>
        <taxon>Bacteria</taxon>
        <taxon>Pseudomonadati</taxon>
        <taxon>Thermodesulfobacteriota</taxon>
        <taxon>Desulfovibrionia</taxon>
        <taxon>Desulfovibrionales</taxon>
        <taxon>Desulfovibrionaceae</taxon>
        <taxon>Fundidesulfovibrio</taxon>
    </lineage>
</organism>
<keyword evidence="4" id="KW-1133">Transmembrane helix</keyword>
<keyword evidence="2 8" id="KW-0808">Transferase</keyword>
<evidence type="ECO:0000313" key="8">
    <source>
        <dbReference type="EMBL" id="HGG92102.1"/>
    </source>
</evidence>
<dbReference type="GO" id="GO:0016051">
    <property type="term" value="P:carbohydrate biosynthetic process"/>
    <property type="evidence" value="ECO:0007669"/>
    <property type="project" value="InterPro"/>
</dbReference>
<evidence type="ECO:0000256" key="5">
    <source>
        <dbReference type="ARBA" id="ARBA00023034"/>
    </source>
</evidence>
<keyword evidence="5" id="KW-0333">Golgi apparatus</keyword>